<reference evidence="3" key="1">
    <citation type="submission" date="2023-07" db="EMBL/GenBank/DDBJ databases">
        <title>Marinomonas vulgaris A79, complete genome.</title>
        <authorList>
            <person name="Ying J.-J."/>
        </authorList>
    </citation>
    <scope>NUCLEOTIDE SEQUENCE [LARGE SCALE GENOMIC DNA]</scope>
    <source>
        <strain evidence="3">A79</strain>
    </source>
</reference>
<dbReference type="Proteomes" id="UP000679722">
    <property type="component" value="Unassembled WGS sequence"/>
</dbReference>
<dbReference type="SMART" id="SM00267">
    <property type="entry name" value="GGDEF"/>
    <property type="match status" value="1"/>
</dbReference>
<proteinExistence type="predicted"/>
<dbReference type="RefSeq" id="WP_211536598.1">
    <property type="nucleotide sequence ID" value="NZ_JAGSSV010000011.1"/>
</dbReference>
<dbReference type="InterPro" id="IPR029787">
    <property type="entry name" value="Nucleotide_cyclase"/>
</dbReference>
<evidence type="ECO:0000259" key="1">
    <source>
        <dbReference type="PROSITE" id="PS50887"/>
    </source>
</evidence>
<dbReference type="EMBL" id="JAGSSV010000011">
    <property type="protein sequence ID" value="MBR7889252.1"/>
    <property type="molecule type" value="Genomic_DNA"/>
</dbReference>
<dbReference type="PROSITE" id="PS50887">
    <property type="entry name" value="GGDEF"/>
    <property type="match status" value="1"/>
</dbReference>
<evidence type="ECO:0000313" key="2">
    <source>
        <dbReference type="EMBL" id="MBR7889252.1"/>
    </source>
</evidence>
<organism evidence="2 3">
    <name type="scientific">Marinomonas vulgaris</name>
    <dbReference type="NCBI Taxonomy" id="2823372"/>
    <lineage>
        <taxon>Bacteria</taxon>
        <taxon>Pseudomonadati</taxon>
        <taxon>Pseudomonadota</taxon>
        <taxon>Gammaproteobacteria</taxon>
        <taxon>Oceanospirillales</taxon>
        <taxon>Oceanospirillaceae</taxon>
        <taxon>Marinomonas</taxon>
    </lineage>
</organism>
<sequence length="368" mass="41620">MSIDSSNTLLSEHQVLRSRIAYLEKERDFIKSLYGDMPHIIHAISKGSLLSTLLDEFKHKLEAQLPNAYCLFLVCDKSCLHWDVQYKDATNTPLLSSQSKLRAVPQGLITFAASPSCPTRFDDHIAQDADWQPWAEFIADNGFVDVSMSSVSDGQGSIYLAVVFQPETSRIESDLVTLALECYVSWLRAIFEREKADQLLLEDSHRDPTTGLLRRFSFENSFNIVLKDSRRHFLRAALLSLRILSSAKIQEKELVELAEVMRKTVRDNDLIAYFDEHELVMGIRIQHLEDAEVVASKLFASLGSPKFANNRLIQDGLSIGIAFYPEHSSLDGLYRAANAAAEVLNRSTGVRLEFHGEYYQSSADFYTQ</sequence>
<accession>A0ABS5HCV9</accession>
<dbReference type="Gene3D" id="3.30.70.270">
    <property type="match status" value="1"/>
</dbReference>
<protein>
    <submittedName>
        <fullName evidence="2">GGDEF domain-containing protein</fullName>
    </submittedName>
</protein>
<name>A0ABS5HCV9_9GAMM</name>
<evidence type="ECO:0000313" key="3">
    <source>
        <dbReference type="Proteomes" id="UP000679722"/>
    </source>
</evidence>
<comment type="caution">
    <text evidence="2">The sequence shown here is derived from an EMBL/GenBank/DDBJ whole genome shotgun (WGS) entry which is preliminary data.</text>
</comment>
<dbReference type="Pfam" id="PF00990">
    <property type="entry name" value="GGDEF"/>
    <property type="match status" value="1"/>
</dbReference>
<feature type="domain" description="GGDEF" evidence="1">
    <location>
        <begin position="234"/>
        <end position="357"/>
    </location>
</feature>
<keyword evidence="3" id="KW-1185">Reference proteome</keyword>
<gene>
    <name evidence="2" type="ORF">J9B83_09890</name>
</gene>
<dbReference type="InterPro" id="IPR043128">
    <property type="entry name" value="Rev_trsase/Diguanyl_cyclase"/>
</dbReference>
<dbReference type="InterPro" id="IPR000160">
    <property type="entry name" value="GGDEF_dom"/>
</dbReference>
<dbReference type="SUPFAM" id="SSF55073">
    <property type="entry name" value="Nucleotide cyclase"/>
    <property type="match status" value="1"/>
</dbReference>